<evidence type="ECO:0008006" key="4">
    <source>
        <dbReference type="Google" id="ProtNLM"/>
    </source>
</evidence>
<feature type="transmembrane region" description="Helical" evidence="1">
    <location>
        <begin position="224"/>
        <end position="248"/>
    </location>
</feature>
<reference evidence="3" key="1">
    <citation type="journal article" date="2019" name="Int. J. Syst. Evol. Microbiol.">
        <title>The Global Catalogue of Microorganisms (GCM) 10K type strain sequencing project: providing services to taxonomists for standard genome sequencing and annotation.</title>
        <authorList>
            <consortium name="The Broad Institute Genomics Platform"/>
            <consortium name="The Broad Institute Genome Sequencing Center for Infectious Disease"/>
            <person name="Wu L."/>
            <person name="Ma J."/>
        </authorList>
    </citation>
    <scope>NUCLEOTIDE SEQUENCE [LARGE SCALE GENOMIC DNA]</scope>
    <source>
        <strain evidence="3">JCM 16929</strain>
    </source>
</reference>
<evidence type="ECO:0000256" key="1">
    <source>
        <dbReference type="SAM" id="Phobius"/>
    </source>
</evidence>
<keyword evidence="3" id="KW-1185">Reference proteome</keyword>
<dbReference type="PANTHER" id="PTHR37305">
    <property type="entry name" value="INTEGRAL MEMBRANE PROTEIN-RELATED"/>
    <property type="match status" value="1"/>
</dbReference>
<evidence type="ECO:0000313" key="3">
    <source>
        <dbReference type="Proteomes" id="UP001501490"/>
    </source>
</evidence>
<feature type="transmembrane region" description="Helical" evidence="1">
    <location>
        <begin position="150"/>
        <end position="176"/>
    </location>
</feature>
<dbReference type="Proteomes" id="UP001501490">
    <property type="component" value="Unassembled WGS sequence"/>
</dbReference>
<dbReference type="PANTHER" id="PTHR37305:SF1">
    <property type="entry name" value="MEMBRANE PROTEIN"/>
    <property type="match status" value="1"/>
</dbReference>
<comment type="caution">
    <text evidence="2">The sequence shown here is derived from an EMBL/GenBank/DDBJ whole genome shotgun (WGS) entry which is preliminary data.</text>
</comment>
<name>A0ABP6ZQZ9_9ACTN</name>
<feature type="transmembrane region" description="Helical" evidence="1">
    <location>
        <begin position="291"/>
        <end position="315"/>
    </location>
</feature>
<organism evidence="2 3">
    <name type="scientific">Microlunatus ginsengisoli</name>
    <dbReference type="NCBI Taxonomy" id="363863"/>
    <lineage>
        <taxon>Bacteria</taxon>
        <taxon>Bacillati</taxon>
        <taxon>Actinomycetota</taxon>
        <taxon>Actinomycetes</taxon>
        <taxon>Propionibacteriales</taxon>
        <taxon>Propionibacteriaceae</taxon>
        <taxon>Microlunatus</taxon>
    </lineage>
</organism>
<proteinExistence type="predicted"/>
<protein>
    <recommendedName>
        <fullName evidence="4">ABC-2 type transport system permease protein</fullName>
    </recommendedName>
</protein>
<feature type="transmembrane region" description="Helical" evidence="1">
    <location>
        <begin position="196"/>
        <end position="217"/>
    </location>
</feature>
<accession>A0ABP6ZQZ9</accession>
<dbReference type="RefSeq" id="WP_344803904.1">
    <property type="nucleotide sequence ID" value="NZ_BAABAB010000014.1"/>
</dbReference>
<sequence length="322" mass="33780">MIRLIGAELNRLASRRLTLILVLAVIAVVALFQVAVADAVTPPSPDEVAAAQQGFEQDHRDWEQNHEEWAQECLDDGGSAQDCAVAEPTAADYGLVPTPFGSIAGSGVAFAVVLAMLASYLLAASFIGAEFSTGSIGNWLTFVPRRDKVYAAKVIAIAVGAAAIGILAGFSMLGLATVVTTAIGQPLTGAADVAATAGRGVALVVFGALIGFCVALLTRHTVAALGVLVGYGLLWIGLQIITGFIPAISRLKPWQLETNLQAFLRWGTDYEVYRRVVSADGVGFDSVTRHLGFGAAAIYLTVVVIVLLVATLLVFRRRDVTS</sequence>
<keyword evidence="1" id="KW-1133">Transmembrane helix</keyword>
<keyword evidence="1" id="KW-0812">Transmembrane</keyword>
<evidence type="ECO:0000313" key="2">
    <source>
        <dbReference type="EMBL" id="GAA3617537.1"/>
    </source>
</evidence>
<gene>
    <name evidence="2" type="ORF">GCM10022236_19680</name>
</gene>
<dbReference type="EMBL" id="BAABAB010000014">
    <property type="protein sequence ID" value="GAA3617537.1"/>
    <property type="molecule type" value="Genomic_DNA"/>
</dbReference>
<feature type="transmembrane region" description="Helical" evidence="1">
    <location>
        <begin position="103"/>
        <end position="129"/>
    </location>
</feature>
<keyword evidence="1" id="KW-0472">Membrane</keyword>